<evidence type="ECO:0000256" key="1">
    <source>
        <dbReference type="SAM" id="MobiDB-lite"/>
    </source>
</evidence>
<feature type="region of interest" description="Disordered" evidence="1">
    <location>
        <begin position="474"/>
        <end position="564"/>
    </location>
</feature>
<dbReference type="EMBL" id="JAIFTL010000088">
    <property type="protein sequence ID" value="KAG9323784.1"/>
    <property type="molecule type" value="Genomic_DNA"/>
</dbReference>
<feature type="region of interest" description="Disordered" evidence="1">
    <location>
        <begin position="700"/>
        <end position="836"/>
    </location>
</feature>
<feature type="compositionally biased region" description="Polar residues" evidence="1">
    <location>
        <begin position="664"/>
        <end position="676"/>
    </location>
</feature>
<dbReference type="AlphaFoldDB" id="A0A9P8CYQ5"/>
<feature type="compositionally biased region" description="Low complexity" evidence="1">
    <location>
        <begin position="273"/>
        <end position="306"/>
    </location>
</feature>
<proteinExistence type="predicted"/>
<feature type="compositionally biased region" description="Low complexity" evidence="1">
    <location>
        <begin position="7"/>
        <end position="20"/>
    </location>
</feature>
<feature type="compositionally biased region" description="Pro residues" evidence="1">
    <location>
        <begin position="247"/>
        <end position="260"/>
    </location>
</feature>
<feature type="region of interest" description="Disordered" evidence="1">
    <location>
        <begin position="1"/>
        <end position="20"/>
    </location>
</feature>
<evidence type="ECO:0000313" key="3">
    <source>
        <dbReference type="Proteomes" id="UP000717515"/>
    </source>
</evidence>
<feature type="compositionally biased region" description="Low complexity" evidence="1">
    <location>
        <begin position="482"/>
        <end position="501"/>
    </location>
</feature>
<dbReference type="Proteomes" id="UP000717515">
    <property type="component" value="Unassembled WGS sequence"/>
</dbReference>
<accession>A0A9P8CYQ5</accession>
<sequence length="856" mass="88007">MPLQDSAAETEPAQPAAPQAPLLHNDHYSAFYSAIPSLTDDDPYDVEGPTATTTAQGSIVSNTYFYGQSPCSALSNEYSASLGSKTPMQVVAMSNQKLNNDVFSSRSLSIHRRILVKNLLTLIYELNPKLDWFHDGSVPENNGSEELSSEVGVQAGWMEQTLDVAGLGGDADQGAECTTDWAHTSNPQAGEPIASDNDNDKDNDKDIDGVFSAGSAAAKTTRTAIVSAPTLHNQLDPLSPTAFASPRSPPATPITPPSPPRSSSSDYTLSIASPSTSTSGTNTTLSSSTLSESSGSSMPSSGYLSPPTGASLPRPKSTELPQSLNSYLAAVFDVDWSVGLSNTEDSLYTFGGSPSPSSSACDPFSSSACAPVGQSTPYLAGSLLSSSPKRKSLISSSSLSTASRFASPTTAVTAAALSAQTAPDTVDEPAPMKKDAAAAPPLRGLDVSVATALLKWPNDTNIIRDKARAEILNSLGRDRRTPSAPSSSIASSGTNSSGPSNVGLKKSTSMRKTTLVPGRRSSLMQTGQMPAPFSPNIKGSRGAASGDHVPSSGEGSITSNASASLLGPPLMAPAIPSPAVSTSADNTVSGVVQESAAAVSPSIARRSSSLPPKKEQPEALETPGSASSAPSAPSSRPLTTIVTATATTMTMTWASPVLTPSPVPSKSTSGRGTDGQSHMLPMATPTVTVGPKATLMSIKARRQVTSEKESQTKSKPTPPSDMNDKDSYNCPDTSILGLRVPNHPVLPLGNQMSSPRQLTIGTMVGPSTSSSTPSPTSPVAVPISPPRSPCRTSGATSPTSPTARGPPGLPPLLKSDGDLDGGYSQTSDHGGHGTTTRWMNMKMMLGLKSGQNGKAL</sequence>
<feature type="compositionally biased region" description="Low complexity" evidence="1">
    <location>
        <begin position="625"/>
        <end position="637"/>
    </location>
</feature>
<feature type="region of interest" description="Disordered" evidence="1">
    <location>
        <begin position="169"/>
        <end position="209"/>
    </location>
</feature>
<feature type="compositionally biased region" description="Low complexity" evidence="1">
    <location>
        <begin position="792"/>
        <end position="803"/>
    </location>
</feature>
<reference evidence="2" key="1">
    <citation type="submission" date="2021-07" db="EMBL/GenBank/DDBJ databases">
        <title>Draft genome of Mortierella alpina, strain LL118, isolated from an aspen leaf litter sample.</title>
        <authorList>
            <person name="Yang S."/>
            <person name="Vinatzer B.A."/>
        </authorList>
    </citation>
    <scope>NUCLEOTIDE SEQUENCE</scope>
    <source>
        <strain evidence="2">LL118</strain>
    </source>
</reference>
<feature type="region of interest" description="Disordered" evidence="1">
    <location>
        <begin position="231"/>
        <end position="320"/>
    </location>
</feature>
<protein>
    <submittedName>
        <fullName evidence="2">Uncharacterized protein</fullName>
    </submittedName>
</protein>
<comment type="caution">
    <text evidence="2">The sequence shown here is derived from an EMBL/GenBank/DDBJ whole genome shotgun (WGS) entry which is preliminary data.</text>
</comment>
<feature type="region of interest" description="Disordered" evidence="1">
    <location>
        <begin position="653"/>
        <end position="684"/>
    </location>
</feature>
<organism evidence="2 3">
    <name type="scientific">Mortierella alpina</name>
    <name type="common">Oleaginous fungus</name>
    <name type="synonym">Mortierella renispora</name>
    <dbReference type="NCBI Taxonomy" id="64518"/>
    <lineage>
        <taxon>Eukaryota</taxon>
        <taxon>Fungi</taxon>
        <taxon>Fungi incertae sedis</taxon>
        <taxon>Mucoromycota</taxon>
        <taxon>Mortierellomycotina</taxon>
        <taxon>Mortierellomycetes</taxon>
        <taxon>Mortierellales</taxon>
        <taxon>Mortierellaceae</taxon>
        <taxon>Mortierella</taxon>
    </lineage>
</organism>
<evidence type="ECO:0000313" key="2">
    <source>
        <dbReference type="EMBL" id="KAG9323784.1"/>
    </source>
</evidence>
<gene>
    <name evidence="2" type="ORF">KVV02_000837</name>
</gene>
<feature type="compositionally biased region" description="Low complexity" evidence="1">
    <location>
        <begin position="764"/>
        <end position="782"/>
    </location>
</feature>
<feature type="compositionally biased region" description="Polar residues" evidence="1">
    <location>
        <begin position="750"/>
        <end position="760"/>
    </location>
</feature>
<feature type="compositionally biased region" description="Polar residues" evidence="1">
    <location>
        <begin position="553"/>
        <end position="563"/>
    </location>
</feature>
<name>A0A9P8CYQ5_MORAP</name>
<feature type="compositionally biased region" description="Basic and acidic residues" evidence="1">
    <location>
        <begin position="198"/>
        <end position="208"/>
    </location>
</feature>
<feature type="compositionally biased region" description="Polar residues" evidence="1">
    <location>
        <begin position="823"/>
        <end position="836"/>
    </location>
</feature>
<feature type="region of interest" description="Disordered" evidence="1">
    <location>
        <begin position="595"/>
        <end position="637"/>
    </location>
</feature>